<accession>A0ABW5QXY1</accession>
<keyword evidence="1" id="KW-0472">Membrane</keyword>
<gene>
    <name evidence="2" type="ORF">ACFSW5_13480</name>
</gene>
<protein>
    <submittedName>
        <fullName evidence="2">Uncharacterized protein</fullName>
    </submittedName>
</protein>
<proteinExistence type="predicted"/>
<keyword evidence="1" id="KW-1133">Transmembrane helix</keyword>
<dbReference type="RefSeq" id="WP_379273794.1">
    <property type="nucleotide sequence ID" value="NZ_JBHUGT010000041.1"/>
</dbReference>
<dbReference type="Proteomes" id="UP001597493">
    <property type="component" value="Unassembled WGS sequence"/>
</dbReference>
<keyword evidence="3" id="KW-1185">Reference proteome</keyword>
<evidence type="ECO:0000256" key="1">
    <source>
        <dbReference type="SAM" id="Phobius"/>
    </source>
</evidence>
<keyword evidence="1" id="KW-0812">Transmembrane</keyword>
<name>A0ABW5QXY1_9BACL</name>
<evidence type="ECO:0000313" key="3">
    <source>
        <dbReference type="Proteomes" id="UP001597493"/>
    </source>
</evidence>
<evidence type="ECO:0000313" key="2">
    <source>
        <dbReference type="EMBL" id="MFD2661262.1"/>
    </source>
</evidence>
<dbReference type="EMBL" id="JBHUMY010000012">
    <property type="protein sequence ID" value="MFD2661262.1"/>
    <property type="molecule type" value="Genomic_DNA"/>
</dbReference>
<comment type="caution">
    <text evidence="2">The sequence shown here is derived from an EMBL/GenBank/DDBJ whole genome shotgun (WGS) entry which is preliminary data.</text>
</comment>
<feature type="transmembrane region" description="Helical" evidence="1">
    <location>
        <begin position="60"/>
        <end position="90"/>
    </location>
</feature>
<feature type="transmembrane region" description="Helical" evidence="1">
    <location>
        <begin position="7"/>
        <end position="27"/>
    </location>
</feature>
<reference evidence="3" key="1">
    <citation type="journal article" date="2019" name="Int. J. Syst. Evol. Microbiol.">
        <title>The Global Catalogue of Microorganisms (GCM) 10K type strain sequencing project: providing services to taxonomists for standard genome sequencing and annotation.</title>
        <authorList>
            <consortium name="The Broad Institute Genomics Platform"/>
            <consortium name="The Broad Institute Genome Sequencing Center for Infectious Disease"/>
            <person name="Wu L."/>
            <person name="Ma J."/>
        </authorList>
    </citation>
    <scope>NUCLEOTIDE SEQUENCE [LARGE SCALE GENOMIC DNA]</scope>
    <source>
        <strain evidence="3">TISTR 1827</strain>
    </source>
</reference>
<organism evidence="2 3">
    <name type="scientific">Paenibacillus thailandensis</name>
    <dbReference type="NCBI Taxonomy" id="393250"/>
    <lineage>
        <taxon>Bacteria</taxon>
        <taxon>Bacillati</taxon>
        <taxon>Bacillota</taxon>
        <taxon>Bacilli</taxon>
        <taxon>Bacillales</taxon>
        <taxon>Paenibacillaceae</taxon>
        <taxon>Paenibacillus</taxon>
    </lineage>
</organism>
<sequence length="128" mass="14508">MKRSRWLGWMIAGAALFVLFVVLWHGFTPDERVAGGPGFHNIHREGRFYGGPVIHEVSGVVWLASLGIAFLFILKLVLVAAFVAAVVYVVSRFLKSRTSDFNHSVPFIPRRTYHTGAMLDEWEKNQHK</sequence>